<gene>
    <name evidence="3" type="ORF">FHU40_001476</name>
</gene>
<dbReference type="Proteomes" id="UP000589626">
    <property type="component" value="Unassembled WGS sequence"/>
</dbReference>
<feature type="transmembrane region" description="Helical" evidence="2">
    <location>
        <begin position="21"/>
        <end position="40"/>
    </location>
</feature>
<feature type="transmembrane region" description="Helical" evidence="2">
    <location>
        <begin position="52"/>
        <end position="71"/>
    </location>
</feature>
<reference evidence="3 4" key="1">
    <citation type="submission" date="2020-08" db="EMBL/GenBank/DDBJ databases">
        <title>Sequencing the genomes of 1000 actinobacteria strains.</title>
        <authorList>
            <person name="Klenk H.-P."/>
        </authorList>
    </citation>
    <scope>NUCLEOTIDE SEQUENCE [LARGE SCALE GENOMIC DNA]</scope>
    <source>
        <strain evidence="3 4">DSM 105498</strain>
    </source>
</reference>
<evidence type="ECO:0000256" key="2">
    <source>
        <dbReference type="SAM" id="Phobius"/>
    </source>
</evidence>
<keyword evidence="2" id="KW-1133">Transmembrane helix</keyword>
<feature type="region of interest" description="Disordered" evidence="1">
    <location>
        <begin position="113"/>
        <end position="138"/>
    </location>
</feature>
<keyword evidence="2" id="KW-0472">Membrane</keyword>
<keyword evidence="2" id="KW-0812">Transmembrane</keyword>
<evidence type="ECO:0000313" key="3">
    <source>
        <dbReference type="EMBL" id="MBB3041675.1"/>
    </source>
</evidence>
<proteinExistence type="predicted"/>
<dbReference type="EMBL" id="JACHWR010000001">
    <property type="protein sequence ID" value="MBB3041675.1"/>
    <property type="molecule type" value="Genomic_DNA"/>
</dbReference>
<organism evidence="3 4">
    <name type="scientific">Nocardioides soli</name>
    <dbReference type="NCBI Taxonomy" id="1036020"/>
    <lineage>
        <taxon>Bacteria</taxon>
        <taxon>Bacillati</taxon>
        <taxon>Actinomycetota</taxon>
        <taxon>Actinomycetes</taxon>
        <taxon>Propionibacteriales</taxon>
        <taxon>Nocardioidaceae</taxon>
        <taxon>Nocardioides</taxon>
    </lineage>
</organism>
<evidence type="ECO:0000313" key="4">
    <source>
        <dbReference type="Proteomes" id="UP000589626"/>
    </source>
</evidence>
<dbReference type="RefSeq" id="WP_183591554.1">
    <property type="nucleotide sequence ID" value="NZ_JACHWR010000001.1"/>
</dbReference>
<comment type="caution">
    <text evidence="3">The sequence shown here is derived from an EMBL/GenBank/DDBJ whole genome shotgun (WGS) entry which is preliminary data.</text>
</comment>
<protein>
    <submittedName>
        <fullName evidence="3">Uncharacterized protein</fullName>
    </submittedName>
</protein>
<sequence>MSTTSMPTHTERPSGRHPVNVGHLVMGIAFLGLVGIWAVIQADGVDNDDIRWLLPIPWVLAGLAGLLALSVSSRHKWSTKQVGWVETPPAAPVAETYESDVPGAYDEAAEAADTAVIAAEPAESPEPTDSPESPEENR</sequence>
<accession>A0A7W4Z1L0</accession>
<dbReference type="AlphaFoldDB" id="A0A7W4Z1L0"/>
<keyword evidence="4" id="KW-1185">Reference proteome</keyword>
<name>A0A7W4Z1L0_9ACTN</name>
<feature type="compositionally biased region" description="Low complexity" evidence="1">
    <location>
        <begin position="113"/>
        <end position="131"/>
    </location>
</feature>
<evidence type="ECO:0000256" key="1">
    <source>
        <dbReference type="SAM" id="MobiDB-lite"/>
    </source>
</evidence>